<reference evidence="9" key="1">
    <citation type="submission" date="2016-10" db="EMBL/GenBank/DDBJ databases">
        <authorList>
            <person name="Varghese N."/>
            <person name="Submissions S."/>
        </authorList>
    </citation>
    <scope>NUCLEOTIDE SEQUENCE [LARGE SCALE GENOMIC DNA]</scope>
    <source>
        <strain evidence="9">ATCC 23835</strain>
    </source>
</reference>
<dbReference type="Proteomes" id="UP000199524">
    <property type="component" value="Chromosome I"/>
</dbReference>
<dbReference type="InterPro" id="IPR002010">
    <property type="entry name" value="T3SS_IM_R"/>
</dbReference>
<evidence type="ECO:0000313" key="8">
    <source>
        <dbReference type="EMBL" id="SDT43647.1"/>
    </source>
</evidence>
<evidence type="ECO:0000256" key="2">
    <source>
        <dbReference type="ARBA" id="ARBA00009772"/>
    </source>
</evidence>
<dbReference type="RefSeq" id="WP_090210766.1">
    <property type="nucleotide sequence ID" value="NZ_LT629777.1"/>
</dbReference>
<dbReference type="PANTHER" id="PTHR30065">
    <property type="entry name" value="FLAGELLAR BIOSYNTHETIC PROTEIN FLIR"/>
    <property type="match status" value="1"/>
</dbReference>
<name>A0A1H2ACP8_9PSED</name>
<keyword evidence="3 7" id="KW-1003">Cell membrane</keyword>
<evidence type="ECO:0000256" key="3">
    <source>
        <dbReference type="ARBA" id="ARBA00022475"/>
    </source>
</evidence>
<dbReference type="Pfam" id="PF01311">
    <property type="entry name" value="Bac_export_1"/>
    <property type="match status" value="1"/>
</dbReference>
<keyword evidence="9" id="KW-1185">Reference proteome</keyword>
<gene>
    <name evidence="8" type="ORF">SAMN05216598_5720</name>
</gene>
<feature type="transmembrane region" description="Helical" evidence="7">
    <location>
        <begin position="71"/>
        <end position="95"/>
    </location>
</feature>
<keyword evidence="4 7" id="KW-0812">Transmembrane</keyword>
<dbReference type="InterPro" id="IPR006304">
    <property type="entry name" value="T3SS_SpaR/YscT"/>
</dbReference>
<evidence type="ECO:0000256" key="5">
    <source>
        <dbReference type="ARBA" id="ARBA00022989"/>
    </source>
</evidence>
<evidence type="ECO:0000256" key="4">
    <source>
        <dbReference type="ARBA" id="ARBA00022692"/>
    </source>
</evidence>
<protein>
    <submittedName>
        <fullName evidence="8">Type III secretion protein T</fullName>
    </submittedName>
</protein>
<evidence type="ECO:0000256" key="6">
    <source>
        <dbReference type="ARBA" id="ARBA00023136"/>
    </source>
</evidence>
<dbReference type="GeneID" id="300210551"/>
<dbReference type="GO" id="GO:0005886">
    <property type="term" value="C:plasma membrane"/>
    <property type="evidence" value="ECO:0007669"/>
    <property type="project" value="UniProtKB-SubCell"/>
</dbReference>
<proteinExistence type="inferred from homology"/>
<evidence type="ECO:0000256" key="1">
    <source>
        <dbReference type="ARBA" id="ARBA00004651"/>
    </source>
</evidence>
<accession>A0A1H2ACP8</accession>
<feature type="transmembrane region" description="Helical" evidence="7">
    <location>
        <begin position="211"/>
        <end position="232"/>
    </location>
</feature>
<comment type="similarity">
    <text evidence="2 7">Belongs to the FliR/MopE/SpaR family.</text>
</comment>
<dbReference type="PRINTS" id="PR00953">
    <property type="entry name" value="TYPE3IMRPROT"/>
</dbReference>
<evidence type="ECO:0000313" key="9">
    <source>
        <dbReference type="Proteomes" id="UP000199524"/>
    </source>
</evidence>
<organism evidence="8 9">
    <name type="scientific">Pseudomonas asplenii</name>
    <dbReference type="NCBI Taxonomy" id="53407"/>
    <lineage>
        <taxon>Bacteria</taxon>
        <taxon>Pseudomonadati</taxon>
        <taxon>Pseudomonadota</taxon>
        <taxon>Gammaproteobacteria</taxon>
        <taxon>Pseudomonadales</taxon>
        <taxon>Pseudomonadaceae</taxon>
        <taxon>Pseudomonas</taxon>
    </lineage>
</organism>
<dbReference type="NCBIfam" id="TIGR01401">
    <property type="entry name" value="fliR_like_III"/>
    <property type="match status" value="1"/>
</dbReference>
<dbReference type="GO" id="GO:0006605">
    <property type="term" value="P:protein targeting"/>
    <property type="evidence" value="ECO:0007669"/>
    <property type="project" value="UniProtKB-UniRule"/>
</dbReference>
<comment type="subcellular location">
    <subcellularLocation>
        <location evidence="1 7">Cell membrane</location>
        <topology evidence="1 7">Multi-pass membrane protein</topology>
    </subcellularLocation>
</comment>
<evidence type="ECO:0000256" key="7">
    <source>
        <dbReference type="RuleBase" id="RU362072"/>
    </source>
</evidence>
<dbReference type="EMBL" id="LT629777">
    <property type="protein sequence ID" value="SDT43647.1"/>
    <property type="molecule type" value="Genomic_DNA"/>
</dbReference>
<sequence length="259" mass="27769">MSIAWFFDLHGWLAAAIIGFARLAPVFFMLPFLNSGLLSGPPRQAVIIIVALGFWPSSGLALPALDSLAFFGLLIREVGIGTLLGCLLCWPFWVLHGMGNLIDNQRGALLSSTVDPANGVDTSELANFLQWFAAAVYLEGGGLRLMVETVAHSYRLCAPGLDCQVNLARLMALLDDVLGKILVISAPVVASLLISEALLGLLSRYAPQMNAFSVSLTIKSLVALGVLMLYFGTYVPDEILRMSQSLDRVTTHLGDPGGH</sequence>
<feature type="transmembrane region" description="Helical" evidence="7">
    <location>
        <begin position="177"/>
        <end position="199"/>
    </location>
</feature>
<dbReference type="AlphaFoldDB" id="A0A1H2ACP8"/>
<feature type="transmembrane region" description="Helical" evidence="7">
    <location>
        <begin position="12"/>
        <end position="33"/>
    </location>
</feature>
<keyword evidence="6 7" id="KW-0472">Membrane</keyword>
<dbReference type="PANTHER" id="PTHR30065:SF1">
    <property type="entry name" value="SURFACE PRESENTATION OF ANTIGENS PROTEIN SPAR"/>
    <property type="match status" value="1"/>
</dbReference>
<keyword evidence="5 7" id="KW-1133">Transmembrane helix</keyword>
<feature type="transmembrane region" description="Helical" evidence="7">
    <location>
        <begin position="45"/>
        <end position="65"/>
    </location>
</feature>